<keyword evidence="11 14" id="KW-0408">Iron</keyword>
<evidence type="ECO:0000313" key="17">
    <source>
        <dbReference type="EMBL" id="CAL1297395.1"/>
    </source>
</evidence>
<dbReference type="InterPro" id="IPR001128">
    <property type="entry name" value="Cyt_P450"/>
</dbReference>
<keyword evidence="16" id="KW-1133">Transmembrane helix</keyword>
<gene>
    <name evidence="17" type="ORF">LARSCL_LOCUS20291</name>
</gene>
<dbReference type="GO" id="GO:0005506">
    <property type="term" value="F:iron ion binding"/>
    <property type="evidence" value="ECO:0007669"/>
    <property type="project" value="InterPro"/>
</dbReference>
<comment type="function">
    <text evidence="2">May be involved in the metabolism of insect hormones and in the breakdown of synthetic insecticides.</text>
</comment>
<evidence type="ECO:0000256" key="7">
    <source>
        <dbReference type="ARBA" id="ARBA00022723"/>
    </source>
</evidence>
<dbReference type="EMBL" id="CAXIEN010000423">
    <property type="protein sequence ID" value="CAL1297395.1"/>
    <property type="molecule type" value="Genomic_DNA"/>
</dbReference>
<evidence type="ECO:0000256" key="15">
    <source>
        <dbReference type="RuleBase" id="RU000461"/>
    </source>
</evidence>
<evidence type="ECO:0000256" key="4">
    <source>
        <dbReference type="ARBA" id="ARBA00004406"/>
    </source>
</evidence>
<feature type="transmembrane region" description="Helical" evidence="16">
    <location>
        <begin position="12"/>
        <end position="30"/>
    </location>
</feature>
<evidence type="ECO:0000256" key="11">
    <source>
        <dbReference type="ARBA" id="ARBA00023004"/>
    </source>
</evidence>
<sequence>MLTDNILSVRYEILIAVSVTLLAGIILSYFKSSRRNFPPGPWGLPIVGYTPFLSKHIHLQFIDLAKKYGDVFSFIRNGNPLVNRTFWTINTGHGNRAGTPLERTALLIFAGFSLRLGSEMVIVLNDTESIREALSKQEFLGRPPHSSLSQFGEKKAFLMNDIHMWKEHRRFLINSLKDLGFGKTKLEEKIEDEIHGFQSVLESFKGKPMDLAAPLNPIISNNLSNFIFGKRYDFDDPERKTLDENLEQTSEIIAQNDIQIFFPWIKHIPFLPKWLCIEKYFKLYKESEGIFRKQVEEHKETLDRKNVRDFIDSYLVEMEYRQKKDEKTSLSEEALIGLMLGISGAGIEPVRTSIIWILYTMAGFLDVQEKVQKEILEVLGPDRNPKYQDQISMPFSHAVMLEVMRWQTIAPLNLLKYTLADTNVAGYDIPAGTIVMSNFWAVHNDPRYWKEPEKFKPERFLTPDGKSVVKPPHYMPFSIGKRVCPGKTMAYMEVFVCYVSILQKFDVRFPEGYKPTFEGTYTNTYKPPSTKIRFIPKNC</sequence>
<dbReference type="GO" id="GO:0005789">
    <property type="term" value="C:endoplasmic reticulum membrane"/>
    <property type="evidence" value="ECO:0007669"/>
    <property type="project" value="UniProtKB-SubCell"/>
</dbReference>
<evidence type="ECO:0000256" key="8">
    <source>
        <dbReference type="ARBA" id="ARBA00022824"/>
    </source>
</evidence>
<keyword evidence="6 14" id="KW-0349">Heme</keyword>
<dbReference type="GO" id="GO:0006805">
    <property type="term" value="P:xenobiotic metabolic process"/>
    <property type="evidence" value="ECO:0007669"/>
    <property type="project" value="TreeGrafter"/>
</dbReference>
<dbReference type="PROSITE" id="PS00086">
    <property type="entry name" value="CYTOCHROME_P450"/>
    <property type="match status" value="1"/>
</dbReference>
<evidence type="ECO:0000256" key="10">
    <source>
        <dbReference type="ARBA" id="ARBA00023002"/>
    </source>
</evidence>
<keyword evidence="7 14" id="KW-0479">Metal-binding</keyword>
<dbReference type="InterPro" id="IPR036396">
    <property type="entry name" value="Cyt_P450_sf"/>
</dbReference>
<comment type="caution">
    <text evidence="17">The sequence shown here is derived from an EMBL/GenBank/DDBJ whole genome shotgun (WGS) entry which is preliminary data.</text>
</comment>
<dbReference type="GO" id="GO:0020037">
    <property type="term" value="F:heme binding"/>
    <property type="evidence" value="ECO:0007669"/>
    <property type="project" value="InterPro"/>
</dbReference>
<keyword evidence="12 15" id="KW-0503">Monooxygenase</keyword>
<name>A0AAV2BNB9_9ARAC</name>
<evidence type="ECO:0000256" key="16">
    <source>
        <dbReference type="SAM" id="Phobius"/>
    </source>
</evidence>
<dbReference type="GO" id="GO:0006082">
    <property type="term" value="P:organic acid metabolic process"/>
    <property type="evidence" value="ECO:0007669"/>
    <property type="project" value="TreeGrafter"/>
</dbReference>
<organism evidence="17 18">
    <name type="scientific">Larinioides sclopetarius</name>
    <dbReference type="NCBI Taxonomy" id="280406"/>
    <lineage>
        <taxon>Eukaryota</taxon>
        <taxon>Metazoa</taxon>
        <taxon>Ecdysozoa</taxon>
        <taxon>Arthropoda</taxon>
        <taxon>Chelicerata</taxon>
        <taxon>Arachnida</taxon>
        <taxon>Araneae</taxon>
        <taxon>Araneomorphae</taxon>
        <taxon>Entelegynae</taxon>
        <taxon>Araneoidea</taxon>
        <taxon>Araneidae</taxon>
        <taxon>Larinioides</taxon>
    </lineage>
</organism>
<dbReference type="PRINTS" id="PR00385">
    <property type="entry name" value="P450"/>
</dbReference>
<dbReference type="PANTHER" id="PTHR24300">
    <property type="entry name" value="CYTOCHROME P450 508A4-RELATED"/>
    <property type="match status" value="1"/>
</dbReference>
<dbReference type="PRINTS" id="PR00463">
    <property type="entry name" value="EP450I"/>
</dbReference>
<evidence type="ECO:0000256" key="5">
    <source>
        <dbReference type="ARBA" id="ARBA00010617"/>
    </source>
</evidence>
<evidence type="ECO:0000256" key="2">
    <source>
        <dbReference type="ARBA" id="ARBA00003690"/>
    </source>
</evidence>
<dbReference type="Gene3D" id="1.10.630.10">
    <property type="entry name" value="Cytochrome P450"/>
    <property type="match status" value="1"/>
</dbReference>
<accession>A0AAV2BNB9</accession>
<evidence type="ECO:0000256" key="6">
    <source>
        <dbReference type="ARBA" id="ARBA00022617"/>
    </source>
</evidence>
<comment type="similarity">
    <text evidence="5 15">Belongs to the cytochrome P450 family.</text>
</comment>
<evidence type="ECO:0000256" key="12">
    <source>
        <dbReference type="ARBA" id="ARBA00023033"/>
    </source>
</evidence>
<keyword evidence="9" id="KW-0492">Microsome</keyword>
<keyword evidence="18" id="KW-1185">Reference proteome</keyword>
<evidence type="ECO:0000256" key="9">
    <source>
        <dbReference type="ARBA" id="ARBA00022848"/>
    </source>
</evidence>
<dbReference type="Proteomes" id="UP001497382">
    <property type="component" value="Unassembled WGS sequence"/>
</dbReference>
<evidence type="ECO:0000256" key="1">
    <source>
        <dbReference type="ARBA" id="ARBA00001971"/>
    </source>
</evidence>
<dbReference type="InterPro" id="IPR002401">
    <property type="entry name" value="Cyt_P450_E_grp-I"/>
</dbReference>
<evidence type="ECO:0000256" key="3">
    <source>
        <dbReference type="ARBA" id="ARBA00004174"/>
    </source>
</evidence>
<proteinExistence type="inferred from homology"/>
<comment type="subcellular location">
    <subcellularLocation>
        <location evidence="4">Endoplasmic reticulum membrane</location>
        <topology evidence="4">Peripheral membrane protein</topology>
    </subcellularLocation>
    <subcellularLocation>
        <location evidence="3">Microsome membrane</location>
        <topology evidence="3">Peripheral membrane protein</topology>
    </subcellularLocation>
</comment>
<dbReference type="PANTHER" id="PTHR24300:SF375">
    <property type="entry name" value="CYTOCHROME P450 FAMILY"/>
    <property type="match status" value="1"/>
</dbReference>
<dbReference type="Pfam" id="PF00067">
    <property type="entry name" value="p450"/>
    <property type="match status" value="1"/>
</dbReference>
<keyword evidence="16" id="KW-0812">Transmembrane</keyword>
<feature type="binding site" description="axial binding residue" evidence="14">
    <location>
        <position position="484"/>
    </location>
    <ligand>
        <name>heme</name>
        <dbReference type="ChEBI" id="CHEBI:30413"/>
    </ligand>
    <ligandPart>
        <name>Fe</name>
        <dbReference type="ChEBI" id="CHEBI:18248"/>
    </ligandPart>
</feature>
<keyword evidence="13 16" id="KW-0472">Membrane</keyword>
<dbReference type="GO" id="GO:0016712">
    <property type="term" value="F:oxidoreductase activity, acting on paired donors, with incorporation or reduction of molecular oxygen, reduced flavin or flavoprotein as one donor, and incorporation of one atom of oxygen"/>
    <property type="evidence" value="ECO:0007669"/>
    <property type="project" value="TreeGrafter"/>
</dbReference>
<dbReference type="AlphaFoldDB" id="A0AAV2BNB9"/>
<protein>
    <recommendedName>
        <fullName evidence="19">Cytochrome P450</fullName>
    </recommendedName>
</protein>
<reference evidence="17 18" key="1">
    <citation type="submission" date="2024-04" db="EMBL/GenBank/DDBJ databases">
        <authorList>
            <person name="Rising A."/>
            <person name="Reimegard J."/>
            <person name="Sonavane S."/>
            <person name="Akerstrom W."/>
            <person name="Nylinder S."/>
            <person name="Hedman E."/>
            <person name="Kallberg Y."/>
        </authorList>
    </citation>
    <scope>NUCLEOTIDE SEQUENCE [LARGE SCALE GENOMIC DNA]</scope>
</reference>
<evidence type="ECO:0000256" key="13">
    <source>
        <dbReference type="ARBA" id="ARBA00023136"/>
    </source>
</evidence>
<dbReference type="SUPFAM" id="SSF48264">
    <property type="entry name" value="Cytochrome P450"/>
    <property type="match status" value="1"/>
</dbReference>
<comment type="cofactor">
    <cofactor evidence="1 14">
        <name>heme</name>
        <dbReference type="ChEBI" id="CHEBI:30413"/>
    </cofactor>
</comment>
<evidence type="ECO:0000313" key="18">
    <source>
        <dbReference type="Proteomes" id="UP001497382"/>
    </source>
</evidence>
<dbReference type="FunFam" id="1.10.630.10:FF:000238">
    <property type="entry name" value="Cytochrome P450 2A6"/>
    <property type="match status" value="1"/>
</dbReference>
<evidence type="ECO:0000256" key="14">
    <source>
        <dbReference type="PIRSR" id="PIRSR602401-1"/>
    </source>
</evidence>
<evidence type="ECO:0008006" key="19">
    <source>
        <dbReference type="Google" id="ProtNLM"/>
    </source>
</evidence>
<keyword evidence="10 15" id="KW-0560">Oxidoreductase</keyword>
<dbReference type="InterPro" id="IPR050182">
    <property type="entry name" value="Cytochrome_P450_fam2"/>
</dbReference>
<dbReference type="InterPro" id="IPR017972">
    <property type="entry name" value="Cyt_P450_CS"/>
</dbReference>
<keyword evidence="8" id="KW-0256">Endoplasmic reticulum</keyword>